<feature type="transmembrane region" description="Helical" evidence="1">
    <location>
        <begin position="15"/>
        <end position="35"/>
    </location>
</feature>
<dbReference type="Pfam" id="PF07885">
    <property type="entry name" value="Ion_trans_2"/>
    <property type="match status" value="1"/>
</dbReference>
<evidence type="ECO:0000313" key="4">
    <source>
        <dbReference type="Proteomes" id="UP001565220"/>
    </source>
</evidence>
<keyword evidence="1" id="KW-0812">Transmembrane</keyword>
<reference evidence="3 4" key="1">
    <citation type="submission" date="2024-08" db="EMBL/GenBank/DDBJ databases">
        <title>Clostridium lapicellarii sp. nov., and Clostridium renhuaiense sp. nov., two species isolated from the mud in a fermentation cellar used for producing sauce-flavour Chinese liquors.</title>
        <authorList>
            <person name="Yang F."/>
            <person name="Wang H."/>
            <person name="Chen L.Q."/>
            <person name="Zhou N."/>
            <person name="Lu J.J."/>
            <person name="Pu X.X."/>
            <person name="Wan B."/>
            <person name="Wang L."/>
            <person name="Liu S.J."/>
        </authorList>
    </citation>
    <scope>NUCLEOTIDE SEQUENCE [LARGE SCALE GENOMIC DNA]</scope>
    <source>
        <strain evidence="3 4">MT-113</strain>
    </source>
</reference>
<keyword evidence="1" id="KW-0472">Membrane</keyword>
<feature type="domain" description="Potassium channel" evidence="2">
    <location>
        <begin position="242"/>
        <end position="290"/>
    </location>
</feature>
<feature type="transmembrane region" description="Helical" evidence="1">
    <location>
        <begin position="241"/>
        <end position="259"/>
    </location>
</feature>
<dbReference type="GO" id="GO:0034220">
    <property type="term" value="P:monoatomic ion transmembrane transport"/>
    <property type="evidence" value="ECO:0007669"/>
    <property type="project" value="UniProtKB-KW"/>
</dbReference>
<keyword evidence="1" id="KW-1133">Transmembrane helix</keyword>
<accession>A0ABV4DU37</accession>
<name>A0ABV4DU37_9CLOT</name>
<comment type="caution">
    <text evidence="3">The sequence shown here is derived from an EMBL/GenBank/DDBJ whole genome shotgun (WGS) entry which is preliminary data.</text>
</comment>
<keyword evidence="3" id="KW-0406">Ion transport</keyword>
<proteinExistence type="predicted"/>
<dbReference type="InterPro" id="IPR013099">
    <property type="entry name" value="K_chnl_dom"/>
</dbReference>
<evidence type="ECO:0000313" key="3">
    <source>
        <dbReference type="EMBL" id="MEY8762764.1"/>
    </source>
</evidence>
<gene>
    <name evidence="3" type="ORF">AB8S09_03760</name>
</gene>
<feature type="transmembrane region" description="Helical" evidence="1">
    <location>
        <begin position="271"/>
        <end position="293"/>
    </location>
</feature>
<dbReference type="RefSeq" id="WP_294182077.1">
    <property type="nucleotide sequence ID" value="NZ_JBGFFE010000003.1"/>
</dbReference>
<keyword evidence="3" id="KW-0407">Ion channel</keyword>
<keyword evidence="4" id="KW-1185">Reference proteome</keyword>
<keyword evidence="3" id="KW-0813">Transport</keyword>
<evidence type="ECO:0000256" key="1">
    <source>
        <dbReference type="SAM" id="Phobius"/>
    </source>
</evidence>
<sequence>MKWFINVYKIKKKTILLFLALFYIIVLLCFGIVYWDIANRSNGEFFIFQDDINIDRKINMFERDLDIEMCSSELKNSIKSLLLSNEYKRPVAKLEFVDDSNPLVNVFSFEKVLGGEWANYYYLLFKNEGITHIAVENLGPNKISGRFDSYRIKVDFYKIDGNPKLKSFRIYTRSFSNDFKKVCTRYMWVNEYPVLYSGFPGNGYFYYPLNFYFPELVKNSISFLDDSPLVLKSVMNEKLRYPLWNFMYFSAVTMTTLGYGDIVPNSTIVRILVMIETITGVTIVGMFASCLFWNRG</sequence>
<organism evidence="3 4">
    <name type="scientific">Clostridium lapidicellarium</name>
    <dbReference type="NCBI Taxonomy" id="3240931"/>
    <lineage>
        <taxon>Bacteria</taxon>
        <taxon>Bacillati</taxon>
        <taxon>Bacillota</taxon>
        <taxon>Clostridia</taxon>
        <taxon>Eubacteriales</taxon>
        <taxon>Clostridiaceae</taxon>
        <taxon>Clostridium</taxon>
    </lineage>
</organism>
<dbReference type="EMBL" id="JBGFFE010000003">
    <property type="protein sequence ID" value="MEY8762764.1"/>
    <property type="molecule type" value="Genomic_DNA"/>
</dbReference>
<dbReference type="SUPFAM" id="SSF81324">
    <property type="entry name" value="Voltage-gated potassium channels"/>
    <property type="match status" value="1"/>
</dbReference>
<dbReference type="Gene3D" id="1.10.287.70">
    <property type="match status" value="1"/>
</dbReference>
<protein>
    <submittedName>
        <fullName evidence="3">Potassium channel family protein</fullName>
    </submittedName>
</protein>
<dbReference type="Proteomes" id="UP001565220">
    <property type="component" value="Unassembled WGS sequence"/>
</dbReference>
<evidence type="ECO:0000259" key="2">
    <source>
        <dbReference type="Pfam" id="PF07885"/>
    </source>
</evidence>